<dbReference type="AlphaFoldDB" id="A0A1M4U1C6"/>
<dbReference type="PANTHER" id="PTHR48111">
    <property type="entry name" value="REGULATOR OF RPOS"/>
    <property type="match status" value="1"/>
</dbReference>
<evidence type="ECO:0000256" key="5">
    <source>
        <dbReference type="ARBA" id="ARBA00023125"/>
    </source>
</evidence>
<feature type="domain" description="Response regulatory" evidence="9">
    <location>
        <begin position="8"/>
        <end position="121"/>
    </location>
</feature>
<dbReference type="InterPro" id="IPR001867">
    <property type="entry name" value="OmpR/PhoB-type_DNA-bd"/>
</dbReference>
<organism evidence="11 12">
    <name type="scientific">Seinonella peptonophila</name>
    <dbReference type="NCBI Taxonomy" id="112248"/>
    <lineage>
        <taxon>Bacteria</taxon>
        <taxon>Bacillati</taxon>
        <taxon>Bacillota</taxon>
        <taxon>Bacilli</taxon>
        <taxon>Bacillales</taxon>
        <taxon>Thermoactinomycetaceae</taxon>
        <taxon>Seinonella</taxon>
    </lineage>
</organism>
<reference evidence="11 12" key="1">
    <citation type="submission" date="2016-11" db="EMBL/GenBank/DDBJ databases">
        <authorList>
            <person name="Jaros S."/>
            <person name="Januszkiewicz K."/>
            <person name="Wedrychowicz H."/>
        </authorList>
    </citation>
    <scope>NUCLEOTIDE SEQUENCE [LARGE SCALE GENOMIC DNA]</scope>
    <source>
        <strain evidence="11 12">DSM 44666</strain>
    </source>
</reference>
<accession>A0A1M4U1C6</accession>
<comment type="subcellular location">
    <subcellularLocation>
        <location evidence="1">Cytoplasm</location>
    </subcellularLocation>
</comment>
<feature type="modified residue" description="4-aspartylphosphate" evidence="7">
    <location>
        <position position="57"/>
    </location>
</feature>
<dbReference type="FunFam" id="3.40.50.2300:FF:000001">
    <property type="entry name" value="DNA-binding response regulator PhoB"/>
    <property type="match status" value="1"/>
</dbReference>
<dbReference type="SMART" id="SM00448">
    <property type="entry name" value="REC"/>
    <property type="match status" value="1"/>
</dbReference>
<dbReference type="GO" id="GO:0032993">
    <property type="term" value="C:protein-DNA complex"/>
    <property type="evidence" value="ECO:0007669"/>
    <property type="project" value="TreeGrafter"/>
</dbReference>
<dbReference type="InterPro" id="IPR016032">
    <property type="entry name" value="Sig_transdc_resp-reg_C-effctor"/>
</dbReference>
<evidence type="ECO:0000313" key="12">
    <source>
        <dbReference type="Proteomes" id="UP000184476"/>
    </source>
</evidence>
<feature type="domain" description="OmpR/PhoB-type" evidence="10">
    <location>
        <begin position="136"/>
        <end position="235"/>
    </location>
</feature>
<dbReference type="EMBL" id="FQVL01000001">
    <property type="protein sequence ID" value="SHE50416.1"/>
    <property type="molecule type" value="Genomic_DNA"/>
</dbReference>
<dbReference type="PANTHER" id="PTHR48111:SF26">
    <property type="entry name" value="STAGE 0 SPORULATION PROTEIN A HOMOLOG"/>
    <property type="match status" value="1"/>
</dbReference>
<dbReference type="InterPro" id="IPR001789">
    <property type="entry name" value="Sig_transdc_resp-reg_receiver"/>
</dbReference>
<keyword evidence="4" id="KW-0805">Transcription regulation</keyword>
<evidence type="ECO:0000256" key="4">
    <source>
        <dbReference type="ARBA" id="ARBA00023015"/>
    </source>
</evidence>
<evidence type="ECO:0000259" key="9">
    <source>
        <dbReference type="PROSITE" id="PS50110"/>
    </source>
</evidence>
<feature type="DNA-binding region" description="OmpR/PhoB-type" evidence="8">
    <location>
        <begin position="136"/>
        <end position="235"/>
    </location>
</feature>
<dbReference type="Gene3D" id="6.10.250.690">
    <property type="match status" value="1"/>
</dbReference>
<dbReference type="Pfam" id="PF00486">
    <property type="entry name" value="Trans_reg_C"/>
    <property type="match status" value="1"/>
</dbReference>
<keyword evidence="3" id="KW-0902">Two-component regulatory system</keyword>
<dbReference type="Proteomes" id="UP000184476">
    <property type="component" value="Unassembled WGS sequence"/>
</dbReference>
<evidence type="ECO:0000313" key="11">
    <source>
        <dbReference type="EMBL" id="SHE50416.1"/>
    </source>
</evidence>
<keyword evidence="6" id="KW-0804">Transcription</keyword>
<dbReference type="GO" id="GO:0000156">
    <property type="term" value="F:phosphorelay response regulator activity"/>
    <property type="evidence" value="ECO:0007669"/>
    <property type="project" value="TreeGrafter"/>
</dbReference>
<dbReference type="SMART" id="SM00862">
    <property type="entry name" value="Trans_reg_C"/>
    <property type="match status" value="1"/>
</dbReference>
<dbReference type="Gene3D" id="1.10.10.10">
    <property type="entry name" value="Winged helix-like DNA-binding domain superfamily/Winged helix DNA-binding domain"/>
    <property type="match status" value="1"/>
</dbReference>
<evidence type="ECO:0000259" key="10">
    <source>
        <dbReference type="PROSITE" id="PS51755"/>
    </source>
</evidence>
<dbReference type="InterPro" id="IPR011006">
    <property type="entry name" value="CheY-like_superfamily"/>
</dbReference>
<dbReference type="PROSITE" id="PS51755">
    <property type="entry name" value="OMPR_PHOB"/>
    <property type="match status" value="1"/>
</dbReference>
<dbReference type="SUPFAM" id="SSF46894">
    <property type="entry name" value="C-terminal effector domain of the bipartite response regulators"/>
    <property type="match status" value="1"/>
</dbReference>
<dbReference type="Gene3D" id="3.40.50.2300">
    <property type="match status" value="1"/>
</dbReference>
<dbReference type="GO" id="GO:0000976">
    <property type="term" value="F:transcription cis-regulatory region binding"/>
    <property type="evidence" value="ECO:0007669"/>
    <property type="project" value="TreeGrafter"/>
</dbReference>
<dbReference type="STRING" id="112248.SAMN05444392_101752"/>
<evidence type="ECO:0000256" key="3">
    <source>
        <dbReference type="ARBA" id="ARBA00023012"/>
    </source>
</evidence>
<dbReference type="CDD" id="cd17574">
    <property type="entry name" value="REC_OmpR"/>
    <property type="match status" value="1"/>
</dbReference>
<name>A0A1M4U1C6_9BACL</name>
<dbReference type="InterPro" id="IPR036388">
    <property type="entry name" value="WH-like_DNA-bd_sf"/>
</dbReference>
<keyword evidence="2 7" id="KW-0597">Phosphoprotein</keyword>
<evidence type="ECO:0000256" key="2">
    <source>
        <dbReference type="ARBA" id="ARBA00022553"/>
    </source>
</evidence>
<protein>
    <submittedName>
        <fullName evidence="11">DNA-binding response regulator, OmpR family, contains REC and winged-helix (WHTH) domain</fullName>
    </submittedName>
</protein>
<dbReference type="InterPro" id="IPR039420">
    <property type="entry name" value="WalR-like"/>
</dbReference>
<dbReference type="GO" id="GO:0006355">
    <property type="term" value="P:regulation of DNA-templated transcription"/>
    <property type="evidence" value="ECO:0007669"/>
    <property type="project" value="InterPro"/>
</dbReference>
<evidence type="ECO:0000256" key="1">
    <source>
        <dbReference type="ARBA" id="ARBA00004496"/>
    </source>
</evidence>
<keyword evidence="12" id="KW-1185">Reference proteome</keyword>
<dbReference type="SUPFAM" id="SSF52172">
    <property type="entry name" value="CheY-like"/>
    <property type="match status" value="1"/>
</dbReference>
<dbReference type="GO" id="GO:0005829">
    <property type="term" value="C:cytosol"/>
    <property type="evidence" value="ECO:0007669"/>
    <property type="project" value="TreeGrafter"/>
</dbReference>
<dbReference type="Pfam" id="PF00072">
    <property type="entry name" value="Response_reg"/>
    <property type="match status" value="1"/>
</dbReference>
<dbReference type="CDD" id="cd00383">
    <property type="entry name" value="trans_reg_C"/>
    <property type="match status" value="1"/>
</dbReference>
<sequence length="236" mass="27218">MVINMNEKILLVEDDPAIGEMVKDHLEKEGFQIRHATNGTSGINLFHQEHFELILLDLMLPEMNGLDILQAIRQKSTIPIIILSAKESDVDKVLGLGFGADDYLTKPFSLIELSARIKSSLRRVNQYIQNIQHDESQQIQIHELTLDTETLRVYKNGREIPLTSKELHILKLLMTHPKRAFTKAQIYQAVWQQEYYGDENAIQVHISRLREKIEDIPSSPQYIKTVWGIGYRLGDF</sequence>
<dbReference type="PROSITE" id="PS50110">
    <property type="entry name" value="RESPONSE_REGULATORY"/>
    <property type="match status" value="1"/>
</dbReference>
<gene>
    <name evidence="11" type="ORF">SAMN05444392_101752</name>
</gene>
<proteinExistence type="predicted"/>
<evidence type="ECO:0000256" key="8">
    <source>
        <dbReference type="PROSITE-ProRule" id="PRU01091"/>
    </source>
</evidence>
<evidence type="ECO:0000256" key="7">
    <source>
        <dbReference type="PROSITE-ProRule" id="PRU00169"/>
    </source>
</evidence>
<evidence type="ECO:0000256" key="6">
    <source>
        <dbReference type="ARBA" id="ARBA00023163"/>
    </source>
</evidence>
<keyword evidence="5 8" id="KW-0238">DNA-binding</keyword>
<dbReference type="FunFam" id="1.10.10.10:FF:000018">
    <property type="entry name" value="DNA-binding response regulator ResD"/>
    <property type="match status" value="1"/>
</dbReference>